<dbReference type="InterPro" id="IPR029787">
    <property type="entry name" value="Nucleotide_cyclase"/>
</dbReference>
<dbReference type="Pfam" id="PF05226">
    <property type="entry name" value="CHASE2"/>
    <property type="match status" value="1"/>
</dbReference>
<dbReference type="InterPro" id="IPR001054">
    <property type="entry name" value="A/G_cyclase"/>
</dbReference>
<evidence type="ECO:0000313" key="4">
    <source>
        <dbReference type="EMBL" id="AFZ21685.1"/>
    </source>
</evidence>
<dbReference type="PROSITE" id="PS50125">
    <property type="entry name" value="GUANYLATE_CYCLASE_2"/>
    <property type="match status" value="1"/>
</dbReference>
<organism evidence="4 5">
    <name type="scientific">Allocoleopsis franciscana PCC 7113</name>
    <dbReference type="NCBI Taxonomy" id="1173027"/>
    <lineage>
        <taxon>Bacteria</taxon>
        <taxon>Bacillati</taxon>
        <taxon>Cyanobacteriota</taxon>
        <taxon>Cyanophyceae</taxon>
        <taxon>Coleofasciculales</taxon>
        <taxon>Coleofasciculaceae</taxon>
        <taxon>Allocoleopsis</taxon>
        <taxon>Allocoleopsis franciscana</taxon>
    </lineage>
</organism>
<dbReference type="eggNOG" id="COG4252">
    <property type="taxonomic scope" value="Bacteria"/>
</dbReference>
<evidence type="ECO:0000259" key="3">
    <source>
        <dbReference type="PROSITE" id="PS50125"/>
    </source>
</evidence>
<gene>
    <name evidence="4" type="ORF">Mic7113_6088</name>
</gene>
<dbReference type="EMBL" id="CP003630">
    <property type="protein sequence ID" value="AFZ21685.1"/>
    <property type="molecule type" value="Genomic_DNA"/>
</dbReference>
<keyword evidence="2" id="KW-0472">Membrane</keyword>
<dbReference type="eggNOG" id="COG2114">
    <property type="taxonomic scope" value="Bacteria"/>
</dbReference>
<feature type="transmembrane region" description="Helical" evidence="2">
    <location>
        <begin position="333"/>
        <end position="349"/>
    </location>
</feature>
<dbReference type="PATRIC" id="fig|1173027.3.peg.6739"/>
<feature type="transmembrane region" description="Helical" evidence="2">
    <location>
        <begin position="386"/>
        <end position="410"/>
    </location>
</feature>
<sequence length="748" mass="81817">MIMWAKLRQQLWQWRGVLIAAPSVAALLIGLRSAGLLQGLELAALDQFFRLRSKESVDSRIVIVGINEADIQKAGHWPLSDAKLAKLLETLKQQQPRAIGLDLYRDLPVEPGHQELIKVFASTPNLIGIQKVVGNSYGLAVNPPPTLSKFGQVGANDFVVDTDGKIRRSLLTLKDKSGKTIPSLATRLALTYLETKGIKLEIIDETKQKYKLGKATFTPFNAHDGGYFFADAGGYQILSNFRNLRQGFRTLSMTDVLQGRVPVNSVRDRIVLIGVTGESVRDSFYTPYSSRQVSQAATSFAGVEIHADVVSQILSAALEGRPLIKVWSEPMEWLWIFGWAVVGATLSWIRRYRDGVTQRSPLTVVSIFFAGGGLVYGNYLAFLQGWWIPVVPPVLALAGSTIAISSYVAYTATGMRQTFGRYLTDEVVANLLETPEGLQLGGEKRKVTILMSDLRGFSALSERVSSETAVEVINFYLEVMTEVISDYHGTINEIMGDGILVMFGAPIAREDDSQRAIACAIAMQLAMDKVNNKAQQMNLPSLDMGIGINTGEVLVGNIGSKKRAKYTVMGSPVNLAARIESYTVGGQILVSKDTLKEVGSIVRVDETLQIQPKGFQEPITVYEIGGIGGEFNLFVPKKEEVLVVLSQAIPVQYTVLQGKYMGEKVFQGTLVKLSTGSAQICSEYPVELLSNLKMNLVTGMEKARGLGDIYAKVVEISADSPTNFCVRFTGIPAEVAALLYYLRDSSSN</sequence>
<reference evidence="4 5" key="1">
    <citation type="submission" date="2012-06" db="EMBL/GenBank/DDBJ databases">
        <title>Finished chromosome of genome of Microcoleus sp. PCC 7113.</title>
        <authorList>
            <consortium name="US DOE Joint Genome Institute"/>
            <person name="Gugger M."/>
            <person name="Coursin T."/>
            <person name="Rippka R."/>
            <person name="Tandeau De Marsac N."/>
            <person name="Huntemann M."/>
            <person name="Wei C.-L."/>
            <person name="Han J."/>
            <person name="Detter J.C."/>
            <person name="Han C."/>
            <person name="Tapia R."/>
            <person name="Chen A."/>
            <person name="Kyrpides N."/>
            <person name="Mavromatis K."/>
            <person name="Markowitz V."/>
            <person name="Szeto E."/>
            <person name="Ivanova N."/>
            <person name="Pagani I."/>
            <person name="Pati A."/>
            <person name="Goodwin L."/>
            <person name="Nordberg H.P."/>
            <person name="Cantor M.N."/>
            <person name="Hua S.X."/>
            <person name="Woyke T."/>
            <person name="Kerfeld C.A."/>
        </authorList>
    </citation>
    <scope>NUCLEOTIDE SEQUENCE [LARGE SCALE GENOMIC DNA]</scope>
    <source>
        <strain evidence="4 5">PCC 7113</strain>
    </source>
</reference>
<dbReference type="SUPFAM" id="SSF55073">
    <property type="entry name" value="Nucleotide cyclase"/>
    <property type="match status" value="1"/>
</dbReference>
<keyword evidence="5" id="KW-1185">Reference proteome</keyword>
<accession>K9WMQ4</accession>
<dbReference type="PANTHER" id="PTHR43081">
    <property type="entry name" value="ADENYLATE CYCLASE, TERMINAL-DIFFERENTIATION SPECIFIC-RELATED"/>
    <property type="match status" value="1"/>
</dbReference>
<comment type="similarity">
    <text evidence="1">Belongs to the adenylyl cyclase class-3 family.</text>
</comment>
<dbReference type="STRING" id="1173027.Mic7113_6088"/>
<dbReference type="PANTHER" id="PTHR43081:SF1">
    <property type="entry name" value="ADENYLATE CYCLASE, TERMINAL-DIFFERENTIATION SPECIFIC"/>
    <property type="match status" value="1"/>
</dbReference>
<dbReference type="GO" id="GO:0035556">
    <property type="term" value="P:intracellular signal transduction"/>
    <property type="evidence" value="ECO:0007669"/>
    <property type="project" value="InterPro"/>
</dbReference>
<evidence type="ECO:0000313" key="5">
    <source>
        <dbReference type="Proteomes" id="UP000010471"/>
    </source>
</evidence>
<dbReference type="SMART" id="SM01080">
    <property type="entry name" value="CHASE2"/>
    <property type="match status" value="1"/>
</dbReference>
<dbReference type="KEGG" id="mic:Mic7113_6088"/>
<dbReference type="CDD" id="cd07302">
    <property type="entry name" value="CHD"/>
    <property type="match status" value="1"/>
</dbReference>
<proteinExistence type="inferred from homology"/>
<dbReference type="AlphaFoldDB" id="K9WMQ4"/>
<evidence type="ECO:0000256" key="1">
    <source>
        <dbReference type="ARBA" id="ARBA00005381"/>
    </source>
</evidence>
<dbReference type="GO" id="GO:0009190">
    <property type="term" value="P:cyclic nucleotide biosynthetic process"/>
    <property type="evidence" value="ECO:0007669"/>
    <property type="project" value="InterPro"/>
</dbReference>
<evidence type="ECO:0000256" key="2">
    <source>
        <dbReference type="SAM" id="Phobius"/>
    </source>
</evidence>
<dbReference type="InterPro" id="IPR050697">
    <property type="entry name" value="Adenylyl/Guanylyl_Cyclase_3/4"/>
</dbReference>
<dbReference type="GO" id="GO:0004016">
    <property type="term" value="F:adenylate cyclase activity"/>
    <property type="evidence" value="ECO:0007669"/>
    <property type="project" value="UniProtKB-ARBA"/>
</dbReference>
<name>K9WMQ4_9CYAN</name>
<dbReference type="Proteomes" id="UP000010471">
    <property type="component" value="Chromosome"/>
</dbReference>
<keyword evidence="2 4" id="KW-0812">Transmembrane</keyword>
<dbReference type="InterPro" id="IPR007890">
    <property type="entry name" value="CHASE2"/>
</dbReference>
<feature type="domain" description="Guanylate cyclase" evidence="3">
    <location>
        <begin position="448"/>
        <end position="580"/>
    </location>
</feature>
<protein>
    <submittedName>
        <fullName evidence="4">Putative transmembrane sensor domain protein</fullName>
    </submittedName>
</protein>
<keyword evidence="2" id="KW-1133">Transmembrane helix</keyword>
<dbReference type="SMART" id="SM00044">
    <property type="entry name" value="CYCc"/>
    <property type="match status" value="1"/>
</dbReference>
<feature type="transmembrane region" description="Helical" evidence="2">
    <location>
        <begin position="361"/>
        <end position="380"/>
    </location>
</feature>
<dbReference type="Gene3D" id="3.30.70.1230">
    <property type="entry name" value="Nucleotide cyclase"/>
    <property type="match status" value="1"/>
</dbReference>
<dbReference type="HOGENOM" id="CLU_000445_85_1_3"/>
<dbReference type="Pfam" id="PF00211">
    <property type="entry name" value="Guanylate_cyc"/>
    <property type="match status" value="1"/>
</dbReference>